<protein>
    <submittedName>
        <fullName evidence="2">5-bromo-4-chloroindolyl phosphate hydrolysis protein</fullName>
    </submittedName>
</protein>
<dbReference type="OrthoDB" id="2081028at2"/>
<feature type="transmembrane region" description="Helical" evidence="1">
    <location>
        <begin position="7"/>
        <end position="29"/>
    </location>
</feature>
<accession>A0A1M7Q0K3</accession>
<evidence type="ECO:0000313" key="3">
    <source>
        <dbReference type="Proteomes" id="UP000184184"/>
    </source>
</evidence>
<dbReference type="Pfam" id="PF10112">
    <property type="entry name" value="Halogen_Hydrol"/>
    <property type="match status" value="1"/>
</dbReference>
<gene>
    <name evidence="2" type="ORF">SAMN05216179_2682</name>
</gene>
<dbReference type="InterPro" id="IPR018770">
    <property type="entry name" value="ChloroindolylP_hydrolase"/>
</dbReference>
<dbReference type="STRING" id="1027249.SAMN05216179_2682"/>
<feature type="transmembrane region" description="Helical" evidence="1">
    <location>
        <begin position="35"/>
        <end position="57"/>
    </location>
</feature>
<keyword evidence="1" id="KW-0472">Membrane</keyword>
<dbReference type="RefSeq" id="WP_073202351.1">
    <property type="nucleotide sequence ID" value="NZ_FRCZ01000005.1"/>
</dbReference>
<keyword evidence="3" id="KW-1185">Reference proteome</keyword>
<organism evidence="2 3">
    <name type="scientific">Gracilibacillus kekensis</name>
    <dbReference type="NCBI Taxonomy" id="1027249"/>
    <lineage>
        <taxon>Bacteria</taxon>
        <taxon>Bacillati</taxon>
        <taxon>Bacillota</taxon>
        <taxon>Bacilli</taxon>
        <taxon>Bacillales</taxon>
        <taxon>Bacillaceae</taxon>
        <taxon>Gracilibacillus</taxon>
    </lineage>
</organism>
<name>A0A1M7Q0K3_9BACI</name>
<evidence type="ECO:0000313" key="2">
    <source>
        <dbReference type="EMBL" id="SHN23474.1"/>
    </source>
</evidence>
<keyword evidence="1" id="KW-0812">Transmembrane</keyword>
<sequence length="211" mass="25308">MHRFLSIVIGLIFTIPLMTIIWLISFFAIDLSFWLSSLISLIGAGLTMSLIFTSIYFRFLKKNQLRMKDYHYIRKNLAEANLKIRRMQKALYSVRNVFFLKENMELLRVIKKIYRVTKKEPQRFFQGEEFYFSHLDSAVELTEKYALLSTQPKKNEEMEQVLNQTRHTLKNIKISIEKDLYHILSDDIEQLQFEVDFAKYSTKQKERLEDK</sequence>
<proteinExistence type="predicted"/>
<keyword evidence="1" id="KW-1133">Transmembrane helix</keyword>
<dbReference type="EMBL" id="FRCZ01000005">
    <property type="protein sequence ID" value="SHN23474.1"/>
    <property type="molecule type" value="Genomic_DNA"/>
</dbReference>
<dbReference type="Proteomes" id="UP000184184">
    <property type="component" value="Unassembled WGS sequence"/>
</dbReference>
<dbReference type="AlphaFoldDB" id="A0A1M7Q0K3"/>
<reference evidence="2 3" key="1">
    <citation type="submission" date="2016-11" db="EMBL/GenBank/DDBJ databases">
        <authorList>
            <person name="Jaros S."/>
            <person name="Januszkiewicz K."/>
            <person name="Wedrychowicz H."/>
        </authorList>
    </citation>
    <scope>NUCLEOTIDE SEQUENCE [LARGE SCALE GENOMIC DNA]</scope>
    <source>
        <strain evidence="2 3">CGMCC 1.10681</strain>
    </source>
</reference>
<evidence type="ECO:0000256" key="1">
    <source>
        <dbReference type="SAM" id="Phobius"/>
    </source>
</evidence>